<evidence type="ECO:0000313" key="2">
    <source>
        <dbReference type="Proteomes" id="UP000887565"/>
    </source>
</evidence>
<reference evidence="3" key="1">
    <citation type="submission" date="2022-11" db="UniProtKB">
        <authorList>
            <consortium name="WormBaseParasite"/>
        </authorList>
    </citation>
    <scope>IDENTIFICATION</scope>
</reference>
<sequence>MIGPSNTSLNRSTSTQVLPSSTTVPPPNLVPLPVLGQVSDTVGAKDASTPAISQVPPSINARQPEIDPNIDDTDSMESFVNLDPLLALAVTQQPAGDHHRRLAIAKANKVQNFRL</sequence>
<evidence type="ECO:0000256" key="1">
    <source>
        <dbReference type="SAM" id="MobiDB-lite"/>
    </source>
</evidence>
<feature type="region of interest" description="Disordered" evidence="1">
    <location>
        <begin position="1"/>
        <end position="29"/>
    </location>
</feature>
<keyword evidence="2" id="KW-1185">Reference proteome</keyword>
<feature type="compositionally biased region" description="Polar residues" evidence="1">
    <location>
        <begin position="1"/>
        <end position="11"/>
    </location>
</feature>
<feature type="compositionally biased region" description="Low complexity" evidence="1">
    <location>
        <begin position="12"/>
        <end position="23"/>
    </location>
</feature>
<dbReference type="WBParaSite" id="nRc.2.0.1.t32989-RA">
    <property type="protein sequence ID" value="nRc.2.0.1.t32989-RA"/>
    <property type="gene ID" value="nRc.2.0.1.g32989"/>
</dbReference>
<accession>A0A915K2R6</accession>
<proteinExistence type="predicted"/>
<dbReference type="AlphaFoldDB" id="A0A915K2R6"/>
<dbReference type="Proteomes" id="UP000887565">
    <property type="component" value="Unplaced"/>
</dbReference>
<organism evidence="2 3">
    <name type="scientific">Romanomermis culicivorax</name>
    <name type="common">Nematode worm</name>
    <dbReference type="NCBI Taxonomy" id="13658"/>
    <lineage>
        <taxon>Eukaryota</taxon>
        <taxon>Metazoa</taxon>
        <taxon>Ecdysozoa</taxon>
        <taxon>Nematoda</taxon>
        <taxon>Enoplea</taxon>
        <taxon>Dorylaimia</taxon>
        <taxon>Mermithida</taxon>
        <taxon>Mermithoidea</taxon>
        <taxon>Mermithidae</taxon>
        <taxon>Romanomermis</taxon>
    </lineage>
</organism>
<feature type="region of interest" description="Disordered" evidence="1">
    <location>
        <begin position="42"/>
        <end position="75"/>
    </location>
</feature>
<name>A0A915K2R6_ROMCU</name>
<protein>
    <submittedName>
        <fullName evidence="3">Uncharacterized protein</fullName>
    </submittedName>
</protein>
<evidence type="ECO:0000313" key="3">
    <source>
        <dbReference type="WBParaSite" id="nRc.2.0.1.t32989-RA"/>
    </source>
</evidence>
<feature type="compositionally biased region" description="Polar residues" evidence="1">
    <location>
        <begin position="50"/>
        <end position="61"/>
    </location>
</feature>